<evidence type="ECO:0000313" key="2">
    <source>
        <dbReference type="Proteomes" id="UP000652761"/>
    </source>
</evidence>
<protein>
    <submittedName>
        <fullName evidence="1">Uncharacterized protein</fullName>
    </submittedName>
</protein>
<dbReference type="AlphaFoldDB" id="A0A843XN41"/>
<gene>
    <name evidence="1" type="ORF">Taro_054284</name>
</gene>
<sequence length="104" mass="12392">MEKLQDTPLYQPIHIKKDIFKEYDIDMPYHQAWLRKDVAYKSLHDNFAKYLRGKYSQATKDTLLQLLSQVAYALRVVDFEKVMREIRELNIQAEILARGSNPNY</sequence>
<accession>A0A843XN41</accession>
<dbReference type="OrthoDB" id="1389923at2759"/>
<dbReference type="EMBL" id="NMUH01010774">
    <property type="protein sequence ID" value="MQM21248.1"/>
    <property type="molecule type" value="Genomic_DNA"/>
</dbReference>
<reference evidence="1" key="1">
    <citation type="submission" date="2017-07" db="EMBL/GenBank/DDBJ databases">
        <title>Taro Niue Genome Assembly and Annotation.</title>
        <authorList>
            <person name="Atibalentja N."/>
            <person name="Keating K."/>
            <person name="Fields C.J."/>
        </authorList>
    </citation>
    <scope>NUCLEOTIDE SEQUENCE</scope>
    <source>
        <strain evidence="1">Niue_2</strain>
        <tissue evidence="1">Leaf</tissue>
    </source>
</reference>
<organism evidence="1 2">
    <name type="scientific">Colocasia esculenta</name>
    <name type="common">Wild taro</name>
    <name type="synonym">Arum esculentum</name>
    <dbReference type="NCBI Taxonomy" id="4460"/>
    <lineage>
        <taxon>Eukaryota</taxon>
        <taxon>Viridiplantae</taxon>
        <taxon>Streptophyta</taxon>
        <taxon>Embryophyta</taxon>
        <taxon>Tracheophyta</taxon>
        <taxon>Spermatophyta</taxon>
        <taxon>Magnoliopsida</taxon>
        <taxon>Liliopsida</taxon>
        <taxon>Araceae</taxon>
        <taxon>Aroideae</taxon>
        <taxon>Colocasieae</taxon>
        <taxon>Colocasia</taxon>
    </lineage>
</organism>
<evidence type="ECO:0000313" key="1">
    <source>
        <dbReference type="EMBL" id="MQM21248.1"/>
    </source>
</evidence>
<dbReference type="Proteomes" id="UP000652761">
    <property type="component" value="Unassembled WGS sequence"/>
</dbReference>
<keyword evidence="2" id="KW-1185">Reference proteome</keyword>
<name>A0A843XN41_COLES</name>
<proteinExistence type="predicted"/>
<comment type="caution">
    <text evidence="1">The sequence shown here is derived from an EMBL/GenBank/DDBJ whole genome shotgun (WGS) entry which is preliminary data.</text>
</comment>